<comment type="similarity">
    <text evidence="2">Belongs to the TMEM208 family.</text>
</comment>
<feature type="compositionally biased region" description="Polar residues" evidence="7">
    <location>
        <begin position="157"/>
        <end position="167"/>
    </location>
</feature>
<dbReference type="PANTHER" id="PTHR13505">
    <property type="entry name" value="TRANSMEMBRANE PROTEIN 208"/>
    <property type="match status" value="1"/>
</dbReference>
<evidence type="ECO:0000256" key="5">
    <source>
        <dbReference type="ARBA" id="ARBA00022989"/>
    </source>
</evidence>
<protein>
    <recommendedName>
        <fullName evidence="10">Transmembrane protein 208</fullName>
    </recommendedName>
</protein>
<feature type="transmembrane region" description="Helical" evidence="8">
    <location>
        <begin position="49"/>
        <end position="67"/>
    </location>
</feature>
<comment type="subcellular location">
    <subcellularLocation>
        <location evidence="1">Endoplasmic reticulum membrane</location>
        <topology evidence="1">Multi-pass membrane protein</topology>
    </subcellularLocation>
</comment>
<keyword evidence="6 8" id="KW-0472">Membrane</keyword>
<evidence type="ECO:0008006" key="10">
    <source>
        <dbReference type="Google" id="ProtNLM"/>
    </source>
</evidence>
<organism evidence="9">
    <name type="scientific">Minutocellus polymorphus</name>
    <dbReference type="NCBI Taxonomy" id="265543"/>
    <lineage>
        <taxon>Eukaryota</taxon>
        <taxon>Sar</taxon>
        <taxon>Stramenopiles</taxon>
        <taxon>Ochrophyta</taxon>
        <taxon>Bacillariophyta</taxon>
        <taxon>Mediophyceae</taxon>
        <taxon>Cymatosirophycidae</taxon>
        <taxon>Cymatosirales</taxon>
        <taxon>Cymatosiraceae</taxon>
        <taxon>Minutocellus</taxon>
    </lineage>
</organism>
<dbReference type="AlphaFoldDB" id="A0A7S0AFH1"/>
<evidence type="ECO:0000256" key="2">
    <source>
        <dbReference type="ARBA" id="ARBA00009950"/>
    </source>
</evidence>
<keyword evidence="3 8" id="KW-0812">Transmembrane</keyword>
<dbReference type="GO" id="GO:0006624">
    <property type="term" value="P:vacuolar protein processing"/>
    <property type="evidence" value="ECO:0007669"/>
    <property type="project" value="TreeGrafter"/>
</dbReference>
<gene>
    <name evidence="9" type="ORF">MPOL1434_LOCUS1202</name>
</gene>
<name>A0A7S0AFH1_9STRA</name>
<sequence length="187" mass="19806">MANAAAKKAAHARAAATATYLPIVGGINILHLLLRLYQWDDFTSSRSTIVLNALLLLLTMFAYKGILNDHADSASKSTTKVVGGGKANEKLAGGASLDLLGLVVLVQFGSALISDKFYWLLAILPFWGAYKIYTMVYGAKDLMGGGSGGGGGYSSSMAPTASENSGTGDAAEERRKKRAERRRMKRG</sequence>
<proteinExistence type="inferred from homology"/>
<keyword evidence="5 8" id="KW-1133">Transmembrane helix</keyword>
<dbReference type="Pfam" id="PF05620">
    <property type="entry name" value="TMEM208_SND2"/>
    <property type="match status" value="1"/>
</dbReference>
<dbReference type="PANTHER" id="PTHR13505:SF7">
    <property type="entry name" value="TRANSMEMBRANE PROTEIN 208"/>
    <property type="match status" value="1"/>
</dbReference>
<feature type="region of interest" description="Disordered" evidence="7">
    <location>
        <begin position="149"/>
        <end position="187"/>
    </location>
</feature>
<evidence type="ECO:0000256" key="6">
    <source>
        <dbReference type="ARBA" id="ARBA00023136"/>
    </source>
</evidence>
<feature type="transmembrane region" description="Helical" evidence="8">
    <location>
        <begin position="117"/>
        <end position="133"/>
    </location>
</feature>
<keyword evidence="4" id="KW-0256">Endoplasmic reticulum</keyword>
<evidence type="ECO:0000256" key="3">
    <source>
        <dbReference type="ARBA" id="ARBA00022692"/>
    </source>
</evidence>
<evidence type="ECO:0000256" key="4">
    <source>
        <dbReference type="ARBA" id="ARBA00022824"/>
    </source>
</evidence>
<evidence type="ECO:0000256" key="8">
    <source>
        <dbReference type="SAM" id="Phobius"/>
    </source>
</evidence>
<dbReference type="GO" id="GO:0005789">
    <property type="term" value="C:endoplasmic reticulum membrane"/>
    <property type="evidence" value="ECO:0007669"/>
    <property type="project" value="UniProtKB-SubCell"/>
</dbReference>
<feature type="transmembrane region" description="Helical" evidence="8">
    <location>
        <begin position="91"/>
        <end position="111"/>
    </location>
</feature>
<dbReference type="InterPro" id="IPR008506">
    <property type="entry name" value="SND2/TMEM208"/>
</dbReference>
<dbReference type="GO" id="GO:0005773">
    <property type="term" value="C:vacuole"/>
    <property type="evidence" value="ECO:0007669"/>
    <property type="project" value="GOC"/>
</dbReference>
<reference evidence="9" key="1">
    <citation type="submission" date="2021-01" db="EMBL/GenBank/DDBJ databases">
        <authorList>
            <person name="Corre E."/>
            <person name="Pelletier E."/>
            <person name="Niang G."/>
            <person name="Scheremetjew M."/>
            <person name="Finn R."/>
            <person name="Kale V."/>
            <person name="Holt S."/>
            <person name="Cochrane G."/>
            <person name="Meng A."/>
            <person name="Brown T."/>
            <person name="Cohen L."/>
        </authorList>
    </citation>
    <scope>NUCLEOTIDE SEQUENCE</scope>
    <source>
        <strain evidence="9">CCMP3303</strain>
    </source>
</reference>
<evidence type="ECO:0000256" key="1">
    <source>
        <dbReference type="ARBA" id="ARBA00004477"/>
    </source>
</evidence>
<accession>A0A7S0AFH1</accession>
<feature type="transmembrane region" description="Helical" evidence="8">
    <location>
        <begin position="12"/>
        <end position="37"/>
    </location>
</feature>
<feature type="compositionally biased region" description="Basic residues" evidence="7">
    <location>
        <begin position="175"/>
        <end position="187"/>
    </location>
</feature>
<dbReference type="EMBL" id="HBEJ01002040">
    <property type="protein sequence ID" value="CAD8360970.1"/>
    <property type="molecule type" value="Transcribed_RNA"/>
</dbReference>
<evidence type="ECO:0000313" key="9">
    <source>
        <dbReference type="EMBL" id="CAD8360970.1"/>
    </source>
</evidence>
<evidence type="ECO:0000256" key="7">
    <source>
        <dbReference type="SAM" id="MobiDB-lite"/>
    </source>
</evidence>